<evidence type="ECO:0000256" key="2">
    <source>
        <dbReference type="ARBA" id="ARBA00007090"/>
    </source>
</evidence>
<evidence type="ECO:0000256" key="9">
    <source>
        <dbReference type="ARBA" id="ARBA00023268"/>
    </source>
</evidence>
<dbReference type="GO" id="GO:0030288">
    <property type="term" value="C:outer membrane-bounded periplasmic space"/>
    <property type="evidence" value="ECO:0007669"/>
    <property type="project" value="TreeGrafter"/>
</dbReference>
<dbReference type="PANTHER" id="PTHR32282:SF15">
    <property type="entry name" value="PENICILLIN-BINDING PROTEIN 1C"/>
    <property type="match status" value="1"/>
</dbReference>
<dbReference type="Pfam" id="PF00905">
    <property type="entry name" value="Transpeptidase"/>
    <property type="match status" value="1"/>
</dbReference>
<gene>
    <name evidence="15" type="primary">pbpC</name>
    <name evidence="15" type="ORF">WL1483_911</name>
</gene>
<dbReference type="AlphaFoldDB" id="A0A0S2SF77"/>
<dbReference type="KEGG" id="asr:WL1483_911"/>
<evidence type="ECO:0000256" key="1">
    <source>
        <dbReference type="ARBA" id="ARBA00004752"/>
    </source>
</evidence>
<dbReference type="NCBIfam" id="TIGR02073">
    <property type="entry name" value="PBP_1c"/>
    <property type="match status" value="1"/>
</dbReference>
<feature type="domain" description="Penicillin-binding protein transpeptidase" evidence="12">
    <location>
        <begin position="322"/>
        <end position="554"/>
    </location>
</feature>
<proteinExistence type="inferred from homology"/>
<keyword evidence="6" id="KW-0328">Glycosyltransferase</keyword>
<dbReference type="RefSeq" id="WP_082634777.1">
    <property type="nucleotide sequence ID" value="NZ_CP013067.1"/>
</dbReference>
<evidence type="ECO:0000256" key="6">
    <source>
        <dbReference type="ARBA" id="ARBA00022676"/>
    </source>
</evidence>
<dbReference type="InterPro" id="IPR050396">
    <property type="entry name" value="Glycosyltr_51/Transpeptidase"/>
</dbReference>
<evidence type="ECO:0000259" key="13">
    <source>
        <dbReference type="Pfam" id="PF00912"/>
    </source>
</evidence>
<dbReference type="InterPro" id="IPR011815">
    <property type="entry name" value="PBP_1c"/>
</dbReference>
<dbReference type="Gene3D" id="1.10.3810.10">
    <property type="entry name" value="Biosynthetic peptidoglycan transglycosylase-like"/>
    <property type="match status" value="1"/>
</dbReference>
<evidence type="ECO:0000256" key="5">
    <source>
        <dbReference type="ARBA" id="ARBA00022670"/>
    </source>
</evidence>
<dbReference type="Gene3D" id="3.40.710.10">
    <property type="entry name" value="DD-peptidase/beta-lactamase superfamily"/>
    <property type="match status" value="1"/>
</dbReference>
<sequence>MREWLALAQGAFRVLSRPLRREGARLPIWGRRLLLVGAGAILLLATADRLFPPPPLEPAFARVVLDKEGRPLRAFADTGGVWRYPVTLGQVSPRYLEALIEYEDRYFWVHPGVNPIAMARAVGQWLRYGRPISGGSTLTMQVARLLEPYDRSIPGKMRQMLRALQLEWRYDKRTLLGVYLNRAPFGGNLEGVQAASFAYLGKSASHLTQAEAALLAVLPQAPSRYRPDRHPEQAQGARDKVIARLVARGIWPARVLAEAPMEPVLARGRFTPMEAPLFARRAASQSDGALVHTLIDGDLQRFSEQRIANWIKRFPARTSAALLLVENDTMAVRAYVGSAEYGDPARHGYLDMVQAVRSPGSTLKPFIYGLALDEGLIHSGSLLTDAPRLGQAYRPGNFTGAFEGPVSVQEALQRSLNVPAVQVLEALGPALFVNRLDNAGVCMALGDAPNPAIALGAAGLRLEQLVRLYGALAREGQVSPLRWQPEQPLTARPLLSKGAAWVVWRMLADQGRADLPFAANATGRGNLLAWKTGTSYGYRDSWAIGVSPRWTLGVWIGRPDGTPLPGYFGQSAAVPLLLSVYSRLQERGAPLPQPNAVSEATVCWPLGRTLAHTPEGACQRRLDAWLLEGRDPPTLSDPLDWQGPLRRVAYTADGRLTRPGCAGAMRTERRALWPLALEPWLPAARRRGQLLPGGCGGERVESPLRILTLAEGNRIRSMRFVLAPQALGGVGRPFWYLNGAPLRQSEVLTRPGRYQLLVVDEAGNSDRLEFLLEHPG</sequence>
<dbReference type="GO" id="GO:0004180">
    <property type="term" value="F:carboxypeptidase activity"/>
    <property type="evidence" value="ECO:0007669"/>
    <property type="project" value="UniProtKB-KW"/>
</dbReference>
<evidence type="ECO:0000256" key="11">
    <source>
        <dbReference type="ARBA" id="ARBA00049902"/>
    </source>
</evidence>
<comment type="similarity">
    <text evidence="3">In the N-terminal section; belongs to the glycosyltransferase 51 family.</text>
</comment>
<protein>
    <recommendedName>
        <fullName evidence="10">peptidoglycan glycosyltransferase</fullName>
        <ecNumber evidence="10">2.4.99.28</ecNumber>
    </recommendedName>
</protein>
<evidence type="ECO:0000256" key="7">
    <source>
        <dbReference type="ARBA" id="ARBA00022679"/>
    </source>
</evidence>
<dbReference type="EMBL" id="CP013067">
    <property type="protein sequence ID" value="ALP40330.1"/>
    <property type="molecule type" value="Genomic_DNA"/>
</dbReference>
<reference evidence="15 16" key="2">
    <citation type="journal article" date="2016" name="Genome Announc.">
        <title>Complete Genome Sequence of the Highly Virulent Aeromonas schubertii Strain WL1483, Isolated from Diseased Snakehead Fish (Channa argus) in China.</title>
        <authorList>
            <person name="Liu L."/>
            <person name="Li N."/>
            <person name="Zhang D."/>
            <person name="Fu X."/>
            <person name="Shi C."/>
            <person name="Lin Q."/>
            <person name="Hao G."/>
        </authorList>
    </citation>
    <scope>NUCLEOTIDE SEQUENCE [LARGE SCALE GENOMIC DNA]</scope>
    <source>
        <strain evidence="15 16">WL1483</strain>
    </source>
</reference>
<evidence type="ECO:0000259" key="14">
    <source>
        <dbReference type="Pfam" id="PF06832"/>
    </source>
</evidence>
<dbReference type="InterPro" id="IPR001460">
    <property type="entry name" value="PCN-bd_Tpept"/>
</dbReference>
<keyword evidence="7" id="KW-0808">Transferase</keyword>
<dbReference type="InterPro" id="IPR036950">
    <property type="entry name" value="PBP_transglycosylase"/>
</dbReference>
<dbReference type="InterPro" id="IPR009647">
    <property type="entry name" value="PBP_C"/>
</dbReference>
<dbReference type="SUPFAM" id="SSF53955">
    <property type="entry name" value="Lysozyme-like"/>
    <property type="match status" value="1"/>
</dbReference>
<evidence type="ECO:0000313" key="15">
    <source>
        <dbReference type="EMBL" id="ALP40330.1"/>
    </source>
</evidence>
<dbReference type="UniPathway" id="UPA00219"/>
<keyword evidence="5" id="KW-0645">Protease</keyword>
<evidence type="ECO:0000256" key="3">
    <source>
        <dbReference type="ARBA" id="ARBA00007739"/>
    </source>
</evidence>
<dbReference type="Pfam" id="PF00912">
    <property type="entry name" value="Transgly"/>
    <property type="match status" value="1"/>
</dbReference>
<dbReference type="PATRIC" id="fig|652.5.peg.1499"/>
<comment type="catalytic activity">
    <reaction evidence="11">
        <text>[GlcNAc-(1-&gt;4)-Mur2Ac(oyl-L-Ala-gamma-D-Glu-L-Lys-D-Ala-D-Ala)](n)-di-trans,octa-cis-undecaprenyl diphosphate + beta-D-GlcNAc-(1-&gt;4)-Mur2Ac(oyl-L-Ala-gamma-D-Glu-L-Lys-D-Ala-D-Ala)-di-trans,octa-cis-undecaprenyl diphosphate = [GlcNAc-(1-&gt;4)-Mur2Ac(oyl-L-Ala-gamma-D-Glu-L-Lys-D-Ala-D-Ala)](n+1)-di-trans,octa-cis-undecaprenyl diphosphate + di-trans,octa-cis-undecaprenyl diphosphate + H(+)</text>
        <dbReference type="Rhea" id="RHEA:23708"/>
        <dbReference type="Rhea" id="RHEA-COMP:9602"/>
        <dbReference type="Rhea" id="RHEA-COMP:9603"/>
        <dbReference type="ChEBI" id="CHEBI:15378"/>
        <dbReference type="ChEBI" id="CHEBI:58405"/>
        <dbReference type="ChEBI" id="CHEBI:60033"/>
        <dbReference type="ChEBI" id="CHEBI:78435"/>
        <dbReference type="EC" id="2.4.99.28"/>
    </reaction>
</comment>
<name>A0A0S2SF77_9GAMM</name>
<keyword evidence="4" id="KW-0121">Carboxypeptidase</keyword>
<evidence type="ECO:0000313" key="16">
    <source>
        <dbReference type="Proteomes" id="UP000058114"/>
    </source>
</evidence>
<evidence type="ECO:0000256" key="10">
    <source>
        <dbReference type="ARBA" id="ARBA00044770"/>
    </source>
</evidence>
<feature type="domain" description="Glycosyl transferase family 51" evidence="13">
    <location>
        <begin position="79"/>
        <end position="245"/>
    </location>
</feature>
<keyword evidence="9" id="KW-0511">Multifunctional enzyme</keyword>
<dbReference type="InterPro" id="IPR001264">
    <property type="entry name" value="Glyco_trans_51"/>
</dbReference>
<dbReference type="GO" id="GO:0008658">
    <property type="term" value="F:penicillin binding"/>
    <property type="evidence" value="ECO:0007669"/>
    <property type="project" value="InterPro"/>
</dbReference>
<evidence type="ECO:0000256" key="8">
    <source>
        <dbReference type="ARBA" id="ARBA00022801"/>
    </source>
</evidence>
<dbReference type="GO" id="GO:0008955">
    <property type="term" value="F:peptidoglycan glycosyltransferase activity"/>
    <property type="evidence" value="ECO:0007669"/>
    <property type="project" value="UniProtKB-EC"/>
</dbReference>
<reference evidence="16" key="1">
    <citation type="submission" date="2015-10" db="EMBL/GenBank/DDBJ databases">
        <title>Complete Genome Sequence of Aeromonas schubertii strain WL1483.</title>
        <authorList>
            <person name="Liu L."/>
        </authorList>
    </citation>
    <scope>NUCLEOTIDE SEQUENCE [LARGE SCALE GENOMIC DNA]</scope>
    <source>
        <strain evidence="16">WL1483</strain>
    </source>
</reference>
<dbReference type="EC" id="2.4.99.28" evidence="10"/>
<evidence type="ECO:0000259" key="12">
    <source>
        <dbReference type="Pfam" id="PF00905"/>
    </source>
</evidence>
<accession>A0A0S2SF77</accession>
<feature type="domain" description="Penicillin-binding C-terminal" evidence="14">
    <location>
        <begin position="701"/>
        <end position="770"/>
    </location>
</feature>
<dbReference type="SUPFAM" id="SSF56601">
    <property type="entry name" value="beta-lactamase/transpeptidase-like"/>
    <property type="match status" value="1"/>
</dbReference>
<dbReference type="GO" id="GO:0006508">
    <property type="term" value="P:proteolysis"/>
    <property type="evidence" value="ECO:0007669"/>
    <property type="project" value="UniProtKB-KW"/>
</dbReference>
<comment type="similarity">
    <text evidence="2">In the C-terminal section; belongs to the transpeptidase family.</text>
</comment>
<dbReference type="InterPro" id="IPR023346">
    <property type="entry name" value="Lysozyme-like_dom_sf"/>
</dbReference>
<dbReference type="GO" id="GO:0009252">
    <property type="term" value="P:peptidoglycan biosynthetic process"/>
    <property type="evidence" value="ECO:0007669"/>
    <property type="project" value="UniProtKB-UniPathway"/>
</dbReference>
<dbReference type="Proteomes" id="UP000058114">
    <property type="component" value="Chromosome"/>
</dbReference>
<keyword evidence="8" id="KW-0378">Hydrolase</keyword>
<dbReference type="Pfam" id="PF06832">
    <property type="entry name" value="BiPBP_C"/>
    <property type="match status" value="1"/>
</dbReference>
<evidence type="ECO:0000256" key="4">
    <source>
        <dbReference type="ARBA" id="ARBA00022645"/>
    </source>
</evidence>
<comment type="pathway">
    <text evidence="1">Cell wall biogenesis; peptidoglycan biosynthesis.</text>
</comment>
<organism evidence="15 16">
    <name type="scientific">Aeromonas schubertii</name>
    <dbReference type="NCBI Taxonomy" id="652"/>
    <lineage>
        <taxon>Bacteria</taxon>
        <taxon>Pseudomonadati</taxon>
        <taxon>Pseudomonadota</taxon>
        <taxon>Gammaproteobacteria</taxon>
        <taxon>Aeromonadales</taxon>
        <taxon>Aeromonadaceae</taxon>
        <taxon>Aeromonas</taxon>
    </lineage>
</organism>
<dbReference type="PANTHER" id="PTHR32282">
    <property type="entry name" value="BINDING PROTEIN TRANSPEPTIDASE, PUTATIVE-RELATED"/>
    <property type="match status" value="1"/>
</dbReference>
<dbReference type="InterPro" id="IPR012338">
    <property type="entry name" value="Beta-lactam/transpept-like"/>
</dbReference>